<comment type="similarity">
    <text evidence="1 2">Belongs to the UPF0178 family.</text>
</comment>
<dbReference type="PANTHER" id="PTHR35146">
    <property type="entry name" value="UPF0178 PROTEIN YAII"/>
    <property type="match status" value="1"/>
</dbReference>
<evidence type="ECO:0000256" key="1">
    <source>
        <dbReference type="ARBA" id="ARBA00008522"/>
    </source>
</evidence>
<dbReference type="InterPro" id="IPR003791">
    <property type="entry name" value="UPF0178"/>
</dbReference>
<dbReference type="CDD" id="cd18720">
    <property type="entry name" value="PIN_YqxD-like"/>
    <property type="match status" value="1"/>
</dbReference>
<dbReference type="Proteomes" id="UP000465062">
    <property type="component" value="Chromosome"/>
</dbReference>
<dbReference type="PANTHER" id="PTHR35146:SF1">
    <property type="entry name" value="UPF0178 PROTEIN YAII"/>
    <property type="match status" value="1"/>
</dbReference>
<dbReference type="AlphaFoldDB" id="A0A6I6UUN2"/>
<dbReference type="KEGG" id="bvq:FHE72_15170"/>
<reference evidence="3 4" key="1">
    <citation type="submission" date="2019-06" db="EMBL/GenBank/DDBJ databases">
        <title>An operon consisting of a P-type ATPase gene and a transcriptional regular gene given the different cadmium resistance in Bacillus vietamensis 151-6 and Bacillus marisflavi 151-25.</title>
        <authorList>
            <person name="Yu X."/>
        </authorList>
    </citation>
    <scope>NUCLEOTIDE SEQUENCE [LARGE SCALE GENOMIC DNA]</scope>
    <source>
        <strain evidence="3 4">151-6</strain>
    </source>
</reference>
<sequence>MVSISEHNLTVYVDADACPVKQEIIKITRGYGFKIIFVASHAHRKNTPDEGEWVYVDSSKEAADLYIMNHVKAGDVLVTQDIGLASLVLPKKVYAISPRGKAYREESIVTALDYRYVAAKERRRGNYGKGPKPFTNEDRETFCTSFDKILSEIAGESQ</sequence>
<evidence type="ECO:0000313" key="3">
    <source>
        <dbReference type="EMBL" id="QHE63819.1"/>
    </source>
</evidence>
<accession>A0A6I6UUN2</accession>
<protein>
    <recommendedName>
        <fullName evidence="2">UPF0178 protein FHE72_15170</fullName>
    </recommendedName>
</protein>
<evidence type="ECO:0000313" key="4">
    <source>
        <dbReference type="Proteomes" id="UP000465062"/>
    </source>
</evidence>
<organism evidence="3 4">
    <name type="scientific">Rossellomorea vietnamensis</name>
    <dbReference type="NCBI Taxonomy" id="218284"/>
    <lineage>
        <taxon>Bacteria</taxon>
        <taxon>Bacillati</taxon>
        <taxon>Bacillota</taxon>
        <taxon>Bacilli</taxon>
        <taxon>Bacillales</taxon>
        <taxon>Bacillaceae</taxon>
        <taxon>Rossellomorea</taxon>
    </lineage>
</organism>
<evidence type="ECO:0000256" key="2">
    <source>
        <dbReference type="HAMAP-Rule" id="MF_00489"/>
    </source>
</evidence>
<dbReference type="EMBL" id="CP047394">
    <property type="protein sequence ID" value="QHE63819.1"/>
    <property type="molecule type" value="Genomic_DNA"/>
</dbReference>
<dbReference type="Pfam" id="PF02639">
    <property type="entry name" value="DUF188"/>
    <property type="match status" value="1"/>
</dbReference>
<proteinExistence type="inferred from homology"/>
<name>A0A6I6UUN2_9BACI</name>
<gene>
    <name evidence="3" type="ORF">FHE72_15170</name>
</gene>
<dbReference type="HAMAP" id="MF_00489">
    <property type="entry name" value="UPF0178"/>
    <property type="match status" value="1"/>
</dbReference>
<dbReference type="NCBIfam" id="NF001095">
    <property type="entry name" value="PRK00124.1"/>
    <property type="match status" value="1"/>
</dbReference>